<accession>A0A517SA98</accession>
<dbReference type="KEGG" id="ccos:Pan44_10570"/>
<dbReference type="Pfam" id="PF06727">
    <property type="entry name" value="DUF1207"/>
    <property type="match status" value="1"/>
</dbReference>
<dbReference type="EMBL" id="CP036271">
    <property type="protein sequence ID" value="QDT53042.1"/>
    <property type="molecule type" value="Genomic_DNA"/>
</dbReference>
<evidence type="ECO:0000313" key="1">
    <source>
        <dbReference type="EMBL" id="QDT53042.1"/>
    </source>
</evidence>
<gene>
    <name evidence="1" type="ORF">Pan44_10570</name>
</gene>
<dbReference type="Proteomes" id="UP000315700">
    <property type="component" value="Chromosome"/>
</dbReference>
<dbReference type="RefSeq" id="WP_197453871.1">
    <property type="nucleotide sequence ID" value="NZ_CP036271.1"/>
</dbReference>
<name>A0A517SA98_9PLAN</name>
<dbReference type="InParanoid" id="A0A517SA98"/>
<protein>
    <recommendedName>
        <fullName evidence="3">DUF1207 domain-containing protein</fullName>
    </recommendedName>
</protein>
<sequence length="315" mass="35725">MPHGQDLRSLDGDERRRHSGREVIAWLMLSSLIVMPSSTFADDSRPHERHDWVRALSDGDEFWTSQVLPKGLIHRSYWAGLHEPRLGVQVFSEHGGASYWDPTLGARVGLFRYGNDDPLRPQGWQLDVEAAAMARLTLDDMRDLDSVDFRGGLPLTYGIDDWQFKFGYYHLSSHLGDEYAIRTPGSLDKRVNYVRDAVQLGVSHYPVDSMRLYAEAAYAFFREGGADPWELQFGTELSKAGVTGPEGTPFLAVHAHLREEHDFGGDVTTEAGWLWREQTGHVLRVGGFYFNGKSSQYQFYDDSQQLVGAGLWYDF</sequence>
<dbReference type="InterPro" id="IPR009599">
    <property type="entry name" value="DUF1207"/>
</dbReference>
<organism evidence="1 2">
    <name type="scientific">Caulifigura coniformis</name>
    <dbReference type="NCBI Taxonomy" id="2527983"/>
    <lineage>
        <taxon>Bacteria</taxon>
        <taxon>Pseudomonadati</taxon>
        <taxon>Planctomycetota</taxon>
        <taxon>Planctomycetia</taxon>
        <taxon>Planctomycetales</taxon>
        <taxon>Planctomycetaceae</taxon>
        <taxon>Caulifigura</taxon>
    </lineage>
</organism>
<dbReference type="AlphaFoldDB" id="A0A517SA98"/>
<keyword evidence="2" id="KW-1185">Reference proteome</keyword>
<proteinExistence type="predicted"/>
<evidence type="ECO:0000313" key="2">
    <source>
        <dbReference type="Proteomes" id="UP000315700"/>
    </source>
</evidence>
<evidence type="ECO:0008006" key="3">
    <source>
        <dbReference type="Google" id="ProtNLM"/>
    </source>
</evidence>
<reference evidence="1 2" key="1">
    <citation type="submission" date="2019-02" db="EMBL/GenBank/DDBJ databases">
        <title>Deep-cultivation of Planctomycetes and their phenomic and genomic characterization uncovers novel biology.</title>
        <authorList>
            <person name="Wiegand S."/>
            <person name="Jogler M."/>
            <person name="Boedeker C."/>
            <person name="Pinto D."/>
            <person name="Vollmers J."/>
            <person name="Rivas-Marin E."/>
            <person name="Kohn T."/>
            <person name="Peeters S.H."/>
            <person name="Heuer A."/>
            <person name="Rast P."/>
            <person name="Oberbeckmann S."/>
            <person name="Bunk B."/>
            <person name="Jeske O."/>
            <person name="Meyerdierks A."/>
            <person name="Storesund J.E."/>
            <person name="Kallscheuer N."/>
            <person name="Luecker S."/>
            <person name="Lage O.M."/>
            <person name="Pohl T."/>
            <person name="Merkel B.J."/>
            <person name="Hornburger P."/>
            <person name="Mueller R.-W."/>
            <person name="Bruemmer F."/>
            <person name="Labrenz M."/>
            <person name="Spormann A.M."/>
            <person name="Op den Camp H."/>
            <person name="Overmann J."/>
            <person name="Amann R."/>
            <person name="Jetten M.S.M."/>
            <person name="Mascher T."/>
            <person name="Medema M.H."/>
            <person name="Devos D.P."/>
            <person name="Kaster A.-K."/>
            <person name="Ovreas L."/>
            <person name="Rohde M."/>
            <person name="Galperin M.Y."/>
            <person name="Jogler C."/>
        </authorList>
    </citation>
    <scope>NUCLEOTIDE SEQUENCE [LARGE SCALE GENOMIC DNA]</scope>
    <source>
        <strain evidence="1 2">Pan44</strain>
    </source>
</reference>